<dbReference type="EMBL" id="HBIX01018144">
    <property type="protein sequence ID" value="CAE0720212.1"/>
    <property type="molecule type" value="Transcribed_RNA"/>
</dbReference>
<gene>
    <name evidence="2" type="ORF">PAUS00366_LOCUS12966</name>
    <name evidence="3" type="ORF">PAUS00366_LOCUS12967</name>
</gene>
<accession>A0A6U9ZZ86</accession>
<evidence type="ECO:0000313" key="3">
    <source>
        <dbReference type="EMBL" id="CAE0720213.1"/>
    </source>
</evidence>
<organism evidence="2">
    <name type="scientific">Pseudo-nitzschia australis</name>
    <dbReference type="NCBI Taxonomy" id="44445"/>
    <lineage>
        <taxon>Eukaryota</taxon>
        <taxon>Sar</taxon>
        <taxon>Stramenopiles</taxon>
        <taxon>Ochrophyta</taxon>
        <taxon>Bacillariophyta</taxon>
        <taxon>Bacillariophyceae</taxon>
        <taxon>Bacillariophycidae</taxon>
        <taxon>Bacillariales</taxon>
        <taxon>Bacillariaceae</taxon>
        <taxon>Pseudo-nitzschia</taxon>
    </lineage>
</organism>
<sequence>MEFRRWNSQLQQLKSSFYRCGKYRHSICRRKSLGIVVIAPVDSIHFVVGIFSLIHPQLQQLKSSFYRCGKYRYSIRRRRKFLGIVVIAPVDSIQFVIGIFSSIQQ</sequence>
<feature type="transmembrane region" description="Helical" evidence="1">
    <location>
        <begin position="33"/>
        <end position="54"/>
    </location>
</feature>
<evidence type="ECO:0000313" key="2">
    <source>
        <dbReference type="EMBL" id="CAE0720212.1"/>
    </source>
</evidence>
<evidence type="ECO:0000256" key="1">
    <source>
        <dbReference type="SAM" id="Phobius"/>
    </source>
</evidence>
<reference evidence="2" key="1">
    <citation type="submission" date="2021-01" db="EMBL/GenBank/DDBJ databases">
        <authorList>
            <person name="Corre E."/>
            <person name="Pelletier E."/>
            <person name="Niang G."/>
            <person name="Scheremetjew M."/>
            <person name="Finn R."/>
            <person name="Kale V."/>
            <person name="Holt S."/>
            <person name="Cochrane G."/>
            <person name="Meng A."/>
            <person name="Brown T."/>
            <person name="Cohen L."/>
        </authorList>
    </citation>
    <scope>NUCLEOTIDE SEQUENCE</scope>
    <source>
        <strain evidence="2">10249 10 AB</strain>
    </source>
</reference>
<proteinExistence type="predicted"/>
<keyword evidence="1" id="KW-0472">Membrane</keyword>
<keyword evidence="1" id="KW-1133">Transmembrane helix</keyword>
<feature type="transmembrane region" description="Helical" evidence="1">
    <location>
        <begin position="81"/>
        <end position="103"/>
    </location>
</feature>
<dbReference type="EMBL" id="HBIX01018145">
    <property type="protein sequence ID" value="CAE0720213.1"/>
    <property type="molecule type" value="Transcribed_RNA"/>
</dbReference>
<keyword evidence="1" id="KW-0812">Transmembrane</keyword>
<dbReference type="AlphaFoldDB" id="A0A6U9ZZ86"/>
<protein>
    <submittedName>
        <fullName evidence="2">Uncharacterized protein</fullName>
    </submittedName>
</protein>
<name>A0A6U9ZZ86_9STRA</name>